<accession>A0A645FCP1</accession>
<comment type="caution">
    <text evidence="2">The sequence shown here is derived from an EMBL/GenBank/DDBJ whole genome shotgun (WGS) entry which is preliminary data.</text>
</comment>
<evidence type="ECO:0000313" key="2">
    <source>
        <dbReference type="EMBL" id="MPN12145.1"/>
    </source>
</evidence>
<proteinExistence type="predicted"/>
<dbReference type="EMBL" id="VSSQ01058439">
    <property type="protein sequence ID" value="MPN12145.1"/>
    <property type="molecule type" value="Genomic_DNA"/>
</dbReference>
<feature type="region of interest" description="Disordered" evidence="1">
    <location>
        <begin position="1"/>
        <end position="35"/>
    </location>
</feature>
<organism evidence="2">
    <name type="scientific">bioreactor metagenome</name>
    <dbReference type="NCBI Taxonomy" id="1076179"/>
    <lineage>
        <taxon>unclassified sequences</taxon>
        <taxon>metagenomes</taxon>
        <taxon>ecological metagenomes</taxon>
    </lineage>
</organism>
<feature type="compositionally biased region" description="Basic and acidic residues" evidence="1">
    <location>
        <begin position="17"/>
        <end position="35"/>
    </location>
</feature>
<sequence length="68" mass="7183">MRQHFQQYQAVAPAGKSEQHPVARGDHPVAGDGFARHPADAEKCLAPVLRAMNGLSGRNGGCAQDCPC</sequence>
<protein>
    <submittedName>
        <fullName evidence="2">Uncharacterized protein</fullName>
    </submittedName>
</protein>
<gene>
    <name evidence="2" type="ORF">SDC9_159457</name>
</gene>
<reference evidence="2" key="1">
    <citation type="submission" date="2019-08" db="EMBL/GenBank/DDBJ databases">
        <authorList>
            <person name="Kucharzyk K."/>
            <person name="Murdoch R.W."/>
            <person name="Higgins S."/>
            <person name="Loffler F."/>
        </authorList>
    </citation>
    <scope>NUCLEOTIDE SEQUENCE</scope>
</reference>
<dbReference type="AlphaFoldDB" id="A0A645FCP1"/>
<name>A0A645FCP1_9ZZZZ</name>
<evidence type="ECO:0000256" key="1">
    <source>
        <dbReference type="SAM" id="MobiDB-lite"/>
    </source>
</evidence>